<evidence type="ECO:0000313" key="1">
    <source>
        <dbReference type="EMBL" id="BBI32261.1"/>
    </source>
</evidence>
<dbReference type="RefSeq" id="WP_130606661.1">
    <property type="nucleotide sequence ID" value="NZ_AP019400.1"/>
</dbReference>
<sequence length="69" mass="7953">MKRVAYVLSQLVHFDDAAKCIEKVAEIYITRLGNLREAYMCYALAKDYYGDAGCWAFISKGNEYKAKFQ</sequence>
<accession>A0A3T1D2J2</accession>
<gene>
    <name evidence="1" type="ORF">KCTCHS21_16600</name>
</gene>
<dbReference type="EMBL" id="AP019400">
    <property type="protein sequence ID" value="BBI32261.1"/>
    <property type="molecule type" value="Genomic_DNA"/>
</dbReference>
<keyword evidence="2" id="KW-1185">Reference proteome</keyword>
<proteinExistence type="predicted"/>
<dbReference type="OrthoDB" id="9855139at2"/>
<dbReference type="AlphaFoldDB" id="A0A3T1D2J2"/>
<reference evidence="1 2" key="1">
    <citation type="submission" date="2019-01" db="EMBL/GenBank/DDBJ databases">
        <title>Complete genome sequence of Cohnella hallensis HS21 isolated from Korean fir (Abies koreana) rhizospheric soil.</title>
        <authorList>
            <person name="Jiang L."/>
            <person name="Kang S.W."/>
            <person name="Kim S."/>
            <person name="Jung J."/>
            <person name="Kim C.Y."/>
            <person name="Kim D.H."/>
            <person name="Kim S.W."/>
            <person name="Lee J."/>
        </authorList>
    </citation>
    <scope>NUCLEOTIDE SEQUENCE [LARGE SCALE GENOMIC DNA]</scope>
    <source>
        <strain evidence="1 2">HS21</strain>
    </source>
</reference>
<protein>
    <submittedName>
        <fullName evidence="1">Uncharacterized protein</fullName>
    </submittedName>
</protein>
<dbReference type="Proteomes" id="UP000289856">
    <property type="component" value="Chromosome"/>
</dbReference>
<name>A0A3T1D2J2_9BACL</name>
<dbReference type="KEGG" id="cohn:KCTCHS21_16600"/>
<evidence type="ECO:0000313" key="2">
    <source>
        <dbReference type="Proteomes" id="UP000289856"/>
    </source>
</evidence>
<organism evidence="1 2">
    <name type="scientific">Cohnella abietis</name>
    <dbReference type="NCBI Taxonomy" id="2507935"/>
    <lineage>
        <taxon>Bacteria</taxon>
        <taxon>Bacillati</taxon>
        <taxon>Bacillota</taxon>
        <taxon>Bacilli</taxon>
        <taxon>Bacillales</taxon>
        <taxon>Paenibacillaceae</taxon>
        <taxon>Cohnella</taxon>
    </lineage>
</organism>